<feature type="region of interest" description="Disordered" evidence="1">
    <location>
        <begin position="20"/>
        <end position="79"/>
    </location>
</feature>
<dbReference type="Pfam" id="PF12023">
    <property type="entry name" value="DUF3511"/>
    <property type="match status" value="1"/>
</dbReference>
<feature type="compositionally biased region" description="Gly residues" evidence="1">
    <location>
        <begin position="62"/>
        <end position="75"/>
    </location>
</feature>
<protein>
    <submittedName>
        <fullName evidence="2">Cytoplasmic dynein 1 light intermediate chain 2</fullName>
    </submittedName>
</protein>
<organism evidence="2">
    <name type="scientific">Anthurium amnicola</name>
    <dbReference type="NCBI Taxonomy" id="1678845"/>
    <lineage>
        <taxon>Eukaryota</taxon>
        <taxon>Viridiplantae</taxon>
        <taxon>Streptophyta</taxon>
        <taxon>Embryophyta</taxon>
        <taxon>Tracheophyta</taxon>
        <taxon>Spermatophyta</taxon>
        <taxon>Magnoliopsida</taxon>
        <taxon>Liliopsida</taxon>
        <taxon>Araceae</taxon>
        <taxon>Pothoideae</taxon>
        <taxon>Potheae</taxon>
        <taxon>Anthurium</taxon>
    </lineage>
</organism>
<accession>A0A1D1YA81</accession>
<evidence type="ECO:0000256" key="1">
    <source>
        <dbReference type="SAM" id="MobiDB-lite"/>
    </source>
</evidence>
<dbReference type="AlphaFoldDB" id="A0A1D1YA81"/>
<dbReference type="EMBL" id="GDJX01016395">
    <property type="protein sequence ID" value="JAT51541.1"/>
    <property type="molecule type" value="Transcribed_RNA"/>
</dbReference>
<dbReference type="InterPro" id="IPR021899">
    <property type="entry name" value="DUF3511"/>
</dbReference>
<proteinExistence type="predicted"/>
<name>A0A1D1YA81_9ARAE</name>
<evidence type="ECO:0000313" key="2">
    <source>
        <dbReference type="EMBL" id="JAT51541.1"/>
    </source>
</evidence>
<sequence length="122" mass="13135">MPQPMGDYCDYGRGYRSPGLQPYAAAGDRKKQPEIVGGKVYGASQAHLPARGPPEPPESRARGGGSSGGGAGWGRLVGDPEMKRRRRVASYKAYAVEGRVKASVRRGIRWIKGKCSGLVHPW</sequence>
<dbReference type="PANTHER" id="PTHR33193">
    <property type="entry name" value="DOMAIN PROTEIN, PUTATIVE (DUF3511)-RELATED"/>
    <property type="match status" value="1"/>
</dbReference>
<dbReference type="PANTHER" id="PTHR33193:SF13">
    <property type="entry name" value="EXPRESSED PROTEIN"/>
    <property type="match status" value="1"/>
</dbReference>
<reference evidence="2" key="1">
    <citation type="submission" date="2015-07" db="EMBL/GenBank/DDBJ databases">
        <title>Transcriptome Assembly of Anthurium amnicola.</title>
        <authorList>
            <person name="Suzuki J."/>
        </authorList>
    </citation>
    <scope>NUCLEOTIDE SEQUENCE</scope>
</reference>
<gene>
    <name evidence="2" type="primary">Dync1li2_3</name>
    <name evidence="2" type="ORF">g.48889</name>
</gene>